<comment type="subcellular location">
    <subcellularLocation>
        <location evidence="1">Cytoplasmic vesicle</location>
        <location evidence="1">Clathrin-coated vesicle</location>
    </subcellularLocation>
    <subcellularLocation>
        <location evidence="2">Golgi apparatus</location>
    </subcellularLocation>
    <subcellularLocation>
        <location evidence="3">Membrane</location>
        <location evidence="3">Clathrin-coated pit</location>
    </subcellularLocation>
</comment>
<keyword evidence="5" id="KW-0333">Golgi apparatus</keyword>
<dbReference type="FunCoup" id="A0A1U7ZA97">
    <property type="interactions" value="68"/>
</dbReference>
<dbReference type="OrthoDB" id="682511at2759"/>
<dbReference type="GeneID" id="104587970"/>
<evidence type="ECO:0000256" key="2">
    <source>
        <dbReference type="ARBA" id="ARBA00004555"/>
    </source>
</evidence>
<evidence type="ECO:0000259" key="9">
    <source>
        <dbReference type="PROSITE" id="PS50942"/>
    </source>
</evidence>
<dbReference type="Pfam" id="PF07651">
    <property type="entry name" value="ANTH"/>
    <property type="match status" value="1"/>
</dbReference>
<dbReference type="GO" id="GO:0048268">
    <property type="term" value="P:clathrin coat assembly"/>
    <property type="evidence" value="ECO:0007669"/>
    <property type="project" value="InterPro"/>
</dbReference>
<keyword evidence="4" id="KW-0254">Endocytosis</keyword>
<dbReference type="PANTHER" id="PTHR22951:SF19">
    <property type="entry name" value="OS08G0467300 PROTEIN"/>
    <property type="match status" value="1"/>
</dbReference>
<dbReference type="Proteomes" id="UP000189703">
    <property type="component" value="Unplaced"/>
</dbReference>
<dbReference type="InterPro" id="IPR045192">
    <property type="entry name" value="AP180-like"/>
</dbReference>
<dbReference type="SUPFAM" id="SSF48464">
    <property type="entry name" value="ENTH/VHS domain"/>
    <property type="match status" value="1"/>
</dbReference>
<keyword evidence="10" id="KW-1185">Reference proteome</keyword>
<dbReference type="Gene3D" id="1.25.40.90">
    <property type="match status" value="1"/>
</dbReference>
<evidence type="ECO:0000256" key="3">
    <source>
        <dbReference type="ARBA" id="ARBA00004600"/>
    </source>
</evidence>
<proteinExistence type="predicted"/>
<dbReference type="GO" id="GO:0005546">
    <property type="term" value="F:phosphatidylinositol-4,5-bisphosphate binding"/>
    <property type="evidence" value="ECO:0000318"/>
    <property type="project" value="GO_Central"/>
</dbReference>
<dbReference type="GO" id="GO:0000149">
    <property type="term" value="F:SNARE binding"/>
    <property type="evidence" value="ECO:0000318"/>
    <property type="project" value="GO_Central"/>
</dbReference>
<evidence type="ECO:0000313" key="11">
    <source>
        <dbReference type="RefSeq" id="XP_010244086.1"/>
    </source>
</evidence>
<dbReference type="InParanoid" id="A0A1U7ZA97"/>
<evidence type="ECO:0000256" key="5">
    <source>
        <dbReference type="ARBA" id="ARBA00023034"/>
    </source>
</evidence>
<name>A0A1U7ZA97_NELNU</name>
<protein>
    <submittedName>
        <fullName evidence="11">Clathrin assembly protein At1g25240</fullName>
    </submittedName>
</protein>
<keyword evidence="7" id="KW-0168">Coated pit</keyword>
<dbReference type="GO" id="GO:0005794">
    <property type="term" value="C:Golgi apparatus"/>
    <property type="evidence" value="ECO:0007669"/>
    <property type="project" value="UniProtKB-SubCell"/>
</dbReference>
<evidence type="ECO:0000256" key="1">
    <source>
        <dbReference type="ARBA" id="ARBA00004132"/>
    </source>
</evidence>
<evidence type="ECO:0000256" key="4">
    <source>
        <dbReference type="ARBA" id="ARBA00022583"/>
    </source>
</evidence>
<keyword evidence="8" id="KW-0968">Cytoplasmic vesicle</keyword>
<dbReference type="InterPro" id="IPR011417">
    <property type="entry name" value="ANTH_dom"/>
</dbReference>
<reference evidence="11" key="1">
    <citation type="submission" date="2025-08" db="UniProtKB">
        <authorList>
            <consortium name="RefSeq"/>
        </authorList>
    </citation>
    <scope>IDENTIFICATION</scope>
</reference>
<keyword evidence="6" id="KW-0472">Membrane</keyword>
<dbReference type="SUPFAM" id="SSF89009">
    <property type="entry name" value="GAT-like domain"/>
    <property type="match status" value="1"/>
</dbReference>
<dbReference type="AlphaFoldDB" id="A0A1U7ZA97"/>
<dbReference type="KEGG" id="nnu:104587970"/>
<dbReference type="GO" id="GO:0072583">
    <property type="term" value="P:clathrin-dependent endocytosis"/>
    <property type="evidence" value="ECO:0000318"/>
    <property type="project" value="GO_Central"/>
</dbReference>
<evidence type="ECO:0000256" key="6">
    <source>
        <dbReference type="ARBA" id="ARBA00023136"/>
    </source>
</evidence>
<dbReference type="InterPro" id="IPR048050">
    <property type="entry name" value="ANTH_N_plant"/>
</dbReference>
<dbReference type="PANTHER" id="PTHR22951">
    <property type="entry name" value="CLATHRIN ASSEMBLY PROTEIN"/>
    <property type="match status" value="1"/>
</dbReference>
<evidence type="ECO:0000256" key="8">
    <source>
        <dbReference type="ARBA" id="ARBA00023329"/>
    </source>
</evidence>
<dbReference type="PROSITE" id="PS50942">
    <property type="entry name" value="ENTH"/>
    <property type="match status" value="1"/>
</dbReference>
<dbReference type="FunFam" id="1.25.40.90:FF:000027">
    <property type="entry name" value="Putative clathrin assembly protein"/>
    <property type="match status" value="1"/>
</dbReference>
<gene>
    <name evidence="11" type="primary">LOC104587970</name>
</gene>
<dbReference type="Gene3D" id="1.20.58.150">
    <property type="entry name" value="ANTH domain"/>
    <property type="match status" value="1"/>
</dbReference>
<evidence type="ECO:0000256" key="7">
    <source>
        <dbReference type="ARBA" id="ARBA00023176"/>
    </source>
</evidence>
<accession>A0A1U7ZA97</accession>
<dbReference type="STRING" id="4432.A0A1U7ZA97"/>
<dbReference type="GO" id="GO:0005545">
    <property type="term" value="F:1-phosphatidylinositol binding"/>
    <property type="evidence" value="ECO:0000318"/>
    <property type="project" value="GO_Central"/>
</dbReference>
<dbReference type="InterPro" id="IPR013809">
    <property type="entry name" value="ENTH"/>
</dbReference>
<evidence type="ECO:0000313" key="10">
    <source>
        <dbReference type="Proteomes" id="UP000189703"/>
    </source>
</evidence>
<organism evidence="10 11">
    <name type="scientific">Nelumbo nucifera</name>
    <name type="common">Sacred lotus</name>
    <dbReference type="NCBI Taxonomy" id="4432"/>
    <lineage>
        <taxon>Eukaryota</taxon>
        <taxon>Viridiplantae</taxon>
        <taxon>Streptophyta</taxon>
        <taxon>Embryophyta</taxon>
        <taxon>Tracheophyta</taxon>
        <taxon>Spermatophyta</taxon>
        <taxon>Magnoliopsida</taxon>
        <taxon>Proteales</taxon>
        <taxon>Nelumbonaceae</taxon>
        <taxon>Nelumbo</taxon>
    </lineage>
</organism>
<feature type="domain" description="ENTH" evidence="9">
    <location>
        <begin position="25"/>
        <end position="155"/>
    </location>
</feature>
<dbReference type="GO" id="GO:0030136">
    <property type="term" value="C:clathrin-coated vesicle"/>
    <property type="evidence" value="ECO:0000318"/>
    <property type="project" value="GO_Central"/>
</dbReference>
<dbReference type="GO" id="GO:0032050">
    <property type="term" value="F:clathrin heavy chain binding"/>
    <property type="evidence" value="ECO:0000318"/>
    <property type="project" value="GO_Central"/>
</dbReference>
<dbReference type="InterPro" id="IPR008942">
    <property type="entry name" value="ENTH_VHS"/>
</dbReference>
<dbReference type="RefSeq" id="XP_010244086.1">
    <property type="nucleotide sequence ID" value="XM_010245784.2"/>
</dbReference>
<dbReference type="eggNOG" id="KOG0251">
    <property type="taxonomic scope" value="Eukaryota"/>
</dbReference>
<sequence length="412" mass="45940">MKLWKKASAALKDNNSICLAKLARKTNSRHAELEEAIIKATSHDEHSVDYKNAQRVFAWIRTSPAFVKPFLCSLTKRMEKTRSWVVALKGLMLIHGVFCCRIPTVKFGRLPFDLSDFKDGHSSSAKTWGFNAFIRAYFAFLDQRSASLNGDGHPPVLSGGESMEKSPKLKQVLLELQQLQTLLDLLMQIRPHTDRMRVMLILEAMDCIILEIFDAYSSICNGIAGVLAGIFSAGKVEAAVALQVLKKAASQAGELSSYFEICRDFGVLNTSEIPRVQHIPEEDIRDLERMINGVSLDKKAITATSAAAAAAAGAFHGDKAIVVRDYQMVEQQKDPRNFLQTIITSDWVVFDDEFKPRGDELDIFCDVGNTYRVDHNVGNTDLVDPFAASFNFPLLEGYTDVSITYSKDLILY</sequence>
<dbReference type="GO" id="GO:0005905">
    <property type="term" value="C:clathrin-coated pit"/>
    <property type="evidence" value="ECO:0000318"/>
    <property type="project" value="GO_Central"/>
</dbReference>
<dbReference type="GO" id="GO:0006900">
    <property type="term" value="P:vesicle budding from membrane"/>
    <property type="evidence" value="ECO:0000318"/>
    <property type="project" value="GO_Central"/>
</dbReference>
<dbReference type="OMA" id="YSSICNG"/>
<dbReference type="InterPro" id="IPR014712">
    <property type="entry name" value="ANTH_dom_sf"/>
</dbReference>
<dbReference type="CDD" id="cd16987">
    <property type="entry name" value="ANTH_N_AP180_plant"/>
    <property type="match status" value="1"/>
</dbReference>